<comment type="caution">
    <text evidence="2">The sequence shown here is derived from an EMBL/GenBank/DDBJ whole genome shotgun (WGS) entry which is preliminary data.</text>
</comment>
<keyword evidence="1" id="KW-0472">Membrane</keyword>
<name>A0ABS6IE90_9HYPH</name>
<organism evidence="2 3">
    <name type="scientific">Reyranella humidisoli</name>
    <dbReference type="NCBI Taxonomy" id="2849149"/>
    <lineage>
        <taxon>Bacteria</taxon>
        <taxon>Pseudomonadati</taxon>
        <taxon>Pseudomonadota</taxon>
        <taxon>Alphaproteobacteria</taxon>
        <taxon>Hyphomicrobiales</taxon>
        <taxon>Reyranellaceae</taxon>
        <taxon>Reyranella</taxon>
    </lineage>
</organism>
<keyword evidence="1" id="KW-0812">Transmembrane</keyword>
<keyword evidence="3" id="KW-1185">Reference proteome</keyword>
<proteinExistence type="predicted"/>
<dbReference type="EMBL" id="JAHOPB010000001">
    <property type="protein sequence ID" value="MBU8872922.1"/>
    <property type="molecule type" value="Genomic_DNA"/>
</dbReference>
<dbReference type="Proteomes" id="UP000727907">
    <property type="component" value="Unassembled WGS sequence"/>
</dbReference>
<reference evidence="2 3" key="1">
    <citation type="submission" date="2021-06" db="EMBL/GenBank/DDBJ databases">
        <authorList>
            <person name="Lee D.H."/>
        </authorList>
    </citation>
    <scope>NUCLEOTIDE SEQUENCE [LARGE SCALE GENOMIC DNA]</scope>
    <source>
        <strain evidence="2 3">MMS21-HV4-11</strain>
    </source>
</reference>
<evidence type="ECO:0000313" key="2">
    <source>
        <dbReference type="EMBL" id="MBU8872922.1"/>
    </source>
</evidence>
<dbReference type="RefSeq" id="WP_216957197.1">
    <property type="nucleotide sequence ID" value="NZ_JAHOPB010000001.1"/>
</dbReference>
<sequence>MSHWIMGIFAGLLGLVGLLMAGAARDFGILAFGLSLSLFGVLFCWWMIKTAFDEAERGTDTAREQP</sequence>
<keyword evidence="1" id="KW-1133">Transmembrane helix</keyword>
<gene>
    <name evidence="2" type="ORF">KQ910_04065</name>
</gene>
<evidence type="ECO:0000256" key="1">
    <source>
        <dbReference type="SAM" id="Phobius"/>
    </source>
</evidence>
<accession>A0ABS6IE90</accession>
<feature type="transmembrane region" description="Helical" evidence="1">
    <location>
        <begin position="29"/>
        <end position="48"/>
    </location>
</feature>
<feature type="transmembrane region" description="Helical" evidence="1">
    <location>
        <begin position="5"/>
        <end position="23"/>
    </location>
</feature>
<evidence type="ECO:0000313" key="3">
    <source>
        <dbReference type="Proteomes" id="UP000727907"/>
    </source>
</evidence>
<protein>
    <submittedName>
        <fullName evidence="2">Uncharacterized protein</fullName>
    </submittedName>
</protein>